<organism evidence="2 3">
    <name type="scientific">Periconia macrospinosa</name>
    <dbReference type="NCBI Taxonomy" id="97972"/>
    <lineage>
        <taxon>Eukaryota</taxon>
        <taxon>Fungi</taxon>
        <taxon>Dikarya</taxon>
        <taxon>Ascomycota</taxon>
        <taxon>Pezizomycotina</taxon>
        <taxon>Dothideomycetes</taxon>
        <taxon>Pleosporomycetidae</taxon>
        <taxon>Pleosporales</taxon>
        <taxon>Massarineae</taxon>
        <taxon>Periconiaceae</taxon>
        <taxon>Periconia</taxon>
    </lineage>
</organism>
<dbReference type="PANTHER" id="PTHR11786">
    <property type="entry name" value="N-HYDROXYARYLAMINE O-ACETYLTRANSFERASE"/>
    <property type="match status" value="1"/>
</dbReference>
<dbReference type="PANTHER" id="PTHR11786:SF0">
    <property type="entry name" value="ARYLAMINE N-ACETYLTRANSFERASE 4-RELATED"/>
    <property type="match status" value="1"/>
</dbReference>
<dbReference type="Pfam" id="PF00797">
    <property type="entry name" value="Acetyltransf_2"/>
    <property type="match status" value="1"/>
</dbReference>
<reference evidence="2 3" key="1">
    <citation type="journal article" date="2018" name="Sci. Rep.">
        <title>Comparative genomics provides insights into the lifestyle and reveals functional heterogeneity of dark septate endophytic fungi.</title>
        <authorList>
            <person name="Knapp D.G."/>
            <person name="Nemeth J.B."/>
            <person name="Barry K."/>
            <person name="Hainaut M."/>
            <person name="Henrissat B."/>
            <person name="Johnson J."/>
            <person name="Kuo A."/>
            <person name="Lim J.H.P."/>
            <person name="Lipzen A."/>
            <person name="Nolan M."/>
            <person name="Ohm R.A."/>
            <person name="Tamas L."/>
            <person name="Grigoriev I.V."/>
            <person name="Spatafora J.W."/>
            <person name="Nagy L.G."/>
            <person name="Kovacs G.M."/>
        </authorList>
    </citation>
    <scope>NUCLEOTIDE SEQUENCE [LARGE SCALE GENOMIC DNA]</scope>
    <source>
        <strain evidence="2 3">DSE2036</strain>
    </source>
</reference>
<dbReference type="EMBL" id="KZ805425">
    <property type="protein sequence ID" value="PVH97916.1"/>
    <property type="molecule type" value="Genomic_DNA"/>
</dbReference>
<dbReference type="InterPro" id="IPR038765">
    <property type="entry name" value="Papain-like_cys_pep_sf"/>
</dbReference>
<dbReference type="OrthoDB" id="10260017at2759"/>
<keyword evidence="2" id="KW-0808">Transferase</keyword>
<dbReference type="Gene3D" id="3.30.2140.20">
    <property type="match status" value="1"/>
</dbReference>
<dbReference type="InterPro" id="IPR053710">
    <property type="entry name" value="Arylamine_NAT_domain_sf"/>
</dbReference>
<dbReference type="STRING" id="97972.A0A2V1DI96"/>
<dbReference type="Proteomes" id="UP000244855">
    <property type="component" value="Unassembled WGS sequence"/>
</dbReference>
<evidence type="ECO:0000313" key="2">
    <source>
        <dbReference type="EMBL" id="PVH97916.1"/>
    </source>
</evidence>
<sequence length="317" mass="36288">MASVLGPDALLKFIHHIGLPAKYHPENQPKLDLAYLTALHVHTISTFPYENLLLHYSAARKISINPLVVYDKFINWNRCRGGYCMENSILMNHVLKGLGFNAYTAGVRIRLRENDVPKGPYTGWRHIVNIVMLPNGDRYMVDVGFGGDGPTKPVPMISGLAIPNLGLQEIRLLHDYMQEATNRSEQAKVWIYQYRNGQDKPWNSFYAFPELEFFEDDFAIMNWYTGSSPESFQLSRMLIVKFLRRLKVGEGEDGEEEIYGKRMLINGTIKENLGGKTQVVQECKTEAERVDALEKWFSITLLEEEKSAIRGHCTELK</sequence>
<accession>A0A2V1DI96</accession>
<proteinExistence type="inferred from homology"/>
<evidence type="ECO:0000313" key="3">
    <source>
        <dbReference type="Proteomes" id="UP000244855"/>
    </source>
</evidence>
<keyword evidence="3" id="KW-1185">Reference proteome</keyword>
<comment type="similarity">
    <text evidence="1">Belongs to the arylamine N-acetyltransferase family.</text>
</comment>
<evidence type="ECO:0000256" key="1">
    <source>
        <dbReference type="ARBA" id="ARBA00006547"/>
    </source>
</evidence>
<name>A0A2V1DI96_9PLEO</name>
<dbReference type="InterPro" id="IPR001447">
    <property type="entry name" value="Arylamine_N-AcTrfase"/>
</dbReference>
<dbReference type="AlphaFoldDB" id="A0A2V1DI96"/>
<gene>
    <name evidence="2" type="ORF">DM02DRAFT_719589</name>
</gene>
<dbReference type="GO" id="GO:0016407">
    <property type="term" value="F:acetyltransferase activity"/>
    <property type="evidence" value="ECO:0007669"/>
    <property type="project" value="InterPro"/>
</dbReference>
<protein>
    <submittedName>
        <fullName evidence="2">Arylamine N-acetyltransferase 4</fullName>
    </submittedName>
</protein>
<dbReference type="SUPFAM" id="SSF54001">
    <property type="entry name" value="Cysteine proteinases"/>
    <property type="match status" value="1"/>
</dbReference>